<organism evidence="2 3">
    <name type="scientific">Vitrella brassicaformis (strain CCMP3155)</name>
    <dbReference type="NCBI Taxonomy" id="1169540"/>
    <lineage>
        <taxon>Eukaryota</taxon>
        <taxon>Sar</taxon>
        <taxon>Alveolata</taxon>
        <taxon>Colpodellida</taxon>
        <taxon>Vitrellaceae</taxon>
        <taxon>Vitrella</taxon>
    </lineage>
</organism>
<dbReference type="VEuPathDB" id="CryptoDB:Vbra_17905"/>
<dbReference type="Proteomes" id="UP000041254">
    <property type="component" value="Unassembled WGS sequence"/>
</dbReference>
<evidence type="ECO:0000313" key="3">
    <source>
        <dbReference type="Proteomes" id="UP000041254"/>
    </source>
</evidence>
<evidence type="ECO:0000256" key="1">
    <source>
        <dbReference type="SAM" id="MobiDB-lite"/>
    </source>
</evidence>
<protein>
    <submittedName>
        <fullName evidence="2">Uncharacterized protein</fullName>
    </submittedName>
</protein>
<gene>
    <name evidence="2" type="ORF">Vbra_17905</name>
</gene>
<feature type="region of interest" description="Disordered" evidence="1">
    <location>
        <begin position="256"/>
        <end position="277"/>
    </location>
</feature>
<dbReference type="AlphaFoldDB" id="A0A0G4GIM3"/>
<keyword evidence="3" id="KW-1185">Reference proteome</keyword>
<reference evidence="2 3" key="1">
    <citation type="submission" date="2014-11" db="EMBL/GenBank/DDBJ databases">
        <authorList>
            <person name="Zhu J."/>
            <person name="Qi W."/>
            <person name="Song R."/>
        </authorList>
    </citation>
    <scope>NUCLEOTIDE SEQUENCE [LARGE SCALE GENOMIC DNA]</scope>
</reference>
<accession>A0A0G4GIM3</accession>
<proteinExistence type="predicted"/>
<evidence type="ECO:0000313" key="2">
    <source>
        <dbReference type="EMBL" id="CEM29684.1"/>
    </source>
</evidence>
<feature type="compositionally biased region" description="Basic residues" evidence="1">
    <location>
        <begin position="261"/>
        <end position="277"/>
    </location>
</feature>
<name>A0A0G4GIM3_VITBC</name>
<dbReference type="PhylomeDB" id="A0A0G4GIM3"/>
<sequence length="277" mass="31580">MQASFPLSVVYESDQNTHIATTQTTYQTPLQVPPDKRCPVINMRVLGFVPFNDGFGEGYFVVGEARRLPRGSWDLTQLAEKVQEARDLTGQLPLPQQYRIVVKSEEQWYRVEKDKDWAEYDPLRALEAIHEPPAMPHAKRELVDSATDAFYDEAAFHGLDAIVRPSPHPDAVSLYAGPFDGGKDGHFHIHDEARRRGHGWDFRNLKKRVDNCGGKPDPHHYGYVIMDHIRHAEEWGWCPYTTQTLRDTCTTCCGAGDGKAKAKTRSKKRWRRSAHAK</sequence>
<dbReference type="InParanoid" id="A0A0G4GIM3"/>
<dbReference type="EMBL" id="CDMY01000677">
    <property type="protein sequence ID" value="CEM29684.1"/>
    <property type="molecule type" value="Genomic_DNA"/>
</dbReference>